<evidence type="ECO:0000313" key="1">
    <source>
        <dbReference type="EMBL" id="GAA4707051.1"/>
    </source>
</evidence>
<comment type="caution">
    <text evidence="1">The sequence shown here is derived from an EMBL/GenBank/DDBJ whole genome shotgun (WGS) entry which is preliminary data.</text>
</comment>
<protein>
    <submittedName>
        <fullName evidence="1">Uncharacterized protein</fullName>
    </submittedName>
</protein>
<organism evidence="1 2">
    <name type="scientific">Kocuria gwangalliensis</name>
    <dbReference type="NCBI Taxonomy" id="501592"/>
    <lineage>
        <taxon>Bacteria</taxon>
        <taxon>Bacillati</taxon>
        <taxon>Actinomycetota</taxon>
        <taxon>Actinomycetes</taxon>
        <taxon>Micrococcales</taxon>
        <taxon>Micrococcaceae</taxon>
        <taxon>Kocuria</taxon>
    </lineage>
</organism>
<dbReference type="RefSeq" id="WP_345311856.1">
    <property type="nucleotide sequence ID" value="NZ_BAABLN010000064.1"/>
</dbReference>
<name>A0ABP8XJ84_9MICC</name>
<gene>
    <name evidence="1" type="ORF">GCM10025781_27080</name>
</gene>
<sequence>MAKIHLKMVTGEVFTISEAFHGRSGQMPDRQTAEIQMSFILGRYNAINTDQGKTLNTNQIVYEWVEE</sequence>
<dbReference type="Proteomes" id="UP001501446">
    <property type="component" value="Unassembled WGS sequence"/>
</dbReference>
<evidence type="ECO:0000313" key="2">
    <source>
        <dbReference type="Proteomes" id="UP001501446"/>
    </source>
</evidence>
<proteinExistence type="predicted"/>
<keyword evidence="2" id="KW-1185">Reference proteome</keyword>
<accession>A0ABP8XJ84</accession>
<reference evidence="2" key="1">
    <citation type="journal article" date="2019" name="Int. J. Syst. Evol. Microbiol.">
        <title>The Global Catalogue of Microorganisms (GCM) 10K type strain sequencing project: providing services to taxonomists for standard genome sequencing and annotation.</title>
        <authorList>
            <consortium name="The Broad Institute Genomics Platform"/>
            <consortium name="The Broad Institute Genome Sequencing Center for Infectious Disease"/>
            <person name="Wu L."/>
            <person name="Ma J."/>
        </authorList>
    </citation>
    <scope>NUCLEOTIDE SEQUENCE [LARGE SCALE GENOMIC DNA]</scope>
    <source>
        <strain evidence="2">JCM 18958</strain>
    </source>
</reference>
<dbReference type="EMBL" id="BAABLN010000064">
    <property type="protein sequence ID" value="GAA4707051.1"/>
    <property type="molecule type" value="Genomic_DNA"/>
</dbReference>